<feature type="compositionally biased region" description="Basic residues" evidence="1">
    <location>
        <begin position="11"/>
        <end position="36"/>
    </location>
</feature>
<evidence type="ECO:0008006" key="4">
    <source>
        <dbReference type="Google" id="ProtNLM"/>
    </source>
</evidence>
<keyword evidence="3" id="KW-1185">Reference proteome</keyword>
<accession>A0ABN9SJR0</accession>
<feature type="region of interest" description="Disordered" evidence="1">
    <location>
        <begin position="1"/>
        <end position="43"/>
    </location>
</feature>
<organism evidence="2 3">
    <name type="scientific">Prorocentrum cordatum</name>
    <dbReference type="NCBI Taxonomy" id="2364126"/>
    <lineage>
        <taxon>Eukaryota</taxon>
        <taxon>Sar</taxon>
        <taxon>Alveolata</taxon>
        <taxon>Dinophyceae</taxon>
        <taxon>Prorocentrales</taxon>
        <taxon>Prorocentraceae</taxon>
        <taxon>Prorocentrum</taxon>
    </lineage>
</organism>
<name>A0ABN9SJR0_9DINO</name>
<feature type="compositionally biased region" description="Basic and acidic residues" evidence="1">
    <location>
        <begin position="1"/>
        <end position="10"/>
    </location>
</feature>
<dbReference type="EMBL" id="CAUYUJ010011536">
    <property type="protein sequence ID" value="CAK0832014.1"/>
    <property type="molecule type" value="Genomic_DNA"/>
</dbReference>
<sequence>MQERGGERRTGRPRRRHGARRVALKKRTRGATRSPKRWANAGSRHAACGRGRLEHGARCVSKRAYTGRCVWLGSFSTYGEQARLRATQHSLHIGHNGARPCARSSTCKTLLLPTTPRASSSAREASLNLDADPRPVGLLVDGGFLLAPAALLALVAHV</sequence>
<reference evidence="2" key="1">
    <citation type="submission" date="2023-10" db="EMBL/GenBank/DDBJ databases">
        <authorList>
            <person name="Chen Y."/>
            <person name="Shah S."/>
            <person name="Dougan E. K."/>
            <person name="Thang M."/>
            <person name="Chan C."/>
        </authorList>
    </citation>
    <scope>NUCLEOTIDE SEQUENCE [LARGE SCALE GENOMIC DNA]</scope>
</reference>
<protein>
    <recommendedName>
        <fullName evidence="4">AP2/ERF domain-containing protein</fullName>
    </recommendedName>
</protein>
<dbReference type="Proteomes" id="UP001189429">
    <property type="component" value="Unassembled WGS sequence"/>
</dbReference>
<comment type="caution">
    <text evidence="2">The sequence shown here is derived from an EMBL/GenBank/DDBJ whole genome shotgun (WGS) entry which is preliminary data.</text>
</comment>
<evidence type="ECO:0000313" key="2">
    <source>
        <dbReference type="EMBL" id="CAK0832014.1"/>
    </source>
</evidence>
<gene>
    <name evidence="2" type="ORF">PCOR1329_LOCUS30182</name>
</gene>
<evidence type="ECO:0000313" key="3">
    <source>
        <dbReference type="Proteomes" id="UP001189429"/>
    </source>
</evidence>
<proteinExistence type="predicted"/>
<evidence type="ECO:0000256" key="1">
    <source>
        <dbReference type="SAM" id="MobiDB-lite"/>
    </source>
</evidence>